<dbReference type="Proteomes" id="UP000824120">
    <property type="component" value="Chromosome 3"/>
</dbReference>
<dbReference type="EMBL" id="JACXVP010000003">
    <property type="protein sequence ID" value="KAG5615314.1"/>
    <property type="molecule type" value="Genomic_DNA"/>
</dbReference>
<keyword evidence="3" id="KW-1185">Reference proteome</keyword>
<accession>A0A9J5ZTI2</accession>
<evidence type="ECO:0000256" key="1">
    <source>
        <dbReference type="SAM" id="MobiDB-lite"/>
    </source>
</evidence>
<name>A0A9J5ZTI2_SOLCO</name>
<feature type="region of interest" description="Disordered" evidence="1">
    <location>
        <begin position="62"/>
        <end position="116"/>
    </location>
</feature>
<evidence type="ECO:0000313" key="3">
    <source>
        <dbReference type="Proteomes" id="UP000824120"/>
    </source>
</evidence>
<comment type="caution">
    <text evidence="2">The sequence shown here is derived from an EMBL/GenBank/DDBJ whole genome shotgun (WGS) entry which is preliminary data.</text>
</comment>
<sequence>MQIQAQQRYPNALTKERFHIHLMVQSFKVSKSRSTLTLTKIKAMHDFTHRFALIFQSTFASAHSKSKRAYPENTSPATAREDASSIPSWHTKRRRAAKLDRKPWNTKTVATVATGT</sequence>
<protein>
    <submittedName>
        <fullName evidence="2">Uncharacterized protein</fullName>
    </submittedName>
</protein>
<reference evidence="2 3" key="1">
    <citation type="submission" date="2020-09" db="EMBL/GenBank/DDBJ databases">
        <title>De no assembly of potato wild relative species, Solanum commersonii.</title>
        <authorList>
            <person name="Cho K."/>
        </authorList>
    </citation>
    <scope>NUCLEOTIDE SEQUENCE [LARGE SCALE GENOMIC DNA]</scope>
    <source>
        <strain evidence="2">LZ3.2</strain>
        <tissue evidence="2">Leaf</tissue>
    </source>
</reference>
<gene>
    <name evidence="2" type="ORF">H5410_015138</name>
</gene>
<dbReference type="AlphaFoldDB" id="A0A9J5ZTI2"/>
<evidence type="ECO:0000313" key="2">
    <source>
        <dbReference type="EMBL" id="KAG5615314.1"/>
    </source>
</evidence>
<feature type="compositionally biased region" description="Polar residues" evidence="1">
    <location>
        <begin position="105"/>
        <end position="116"/>
    </location>
</feature>
<proteinExistence type="predicted"/>
<organism evidence="2 3">
    <name type="scientific">Solanum commersonii</name>
    <name type="common">Commerson's wild potato</name>
    <name type="synonym">Commerson's nightshade</name>
    <dbReference type="NCBI Taxonomy" id="4109"/>
    <lineage>
        <taxon>Eukaryota</taxon>
        <taxon>Viridiplantae</taxon>
        <taxon>Streptophyta</taxon>
        <taxon>Embryophyta</taxon>
        <taxon>Tracheophyta</taxon>
        <taxon>Spermatophyta</taxon>
        <taxon>Magnoliopsida</taxon>
        <taxon>eudicotyledons</taxon>
        <taxon>Gunneridae</taxon>
        <taxon>Pentapetalae</taxon>
        <taxon>asterids</taxon>
        <taxon>lamiids</taxon>
        <taxon>Solanales</taxon>
        <taxon>Solanaceae</taxon>
        <taxon>Solanoideae</taxon>
        <taxon>Solaneae</taxon>
        <taxon>Solanum</taxon>
    </lineage>
</organism>